<protein>
    <submittedName>
        <fullName evidence="1">Uncharacterized protein</fullName>
    </submittedName>
</protein>
<gene>
    <name evidence="1" type="ORF">LEP1GSC125_2524</name>
</gene>
<dbReference type="AlphaFoldDB" id="A0AA87MQZ8"/>
<dbReference type="EMBL" id="AKWM02000039">
    <property type="protein sequence ID" value="EKS00225.1"/>
    <property type="molecule type" value="Genomic_DNA"/>
</dbReference>
<sequence>MLKKCSGNMGESTSFFCKKTLFIRKSMEPFPEELKLSRPSMET</sequence>
<evidence type="ECO:0000313" key="1">
    <source>
        <dbReference type="EMBL" id="EKS00225.1"/>
    </source>
</evidence>
<proteinExistence type="predicted"/>
<dbReference type="Proteomes" id="UP000001343">
    <property type="component" value="Unassembled WGS sequence"/>
</dbReference>
<name>A0AA87MQZ8_9LEPT</name>
<reference evidence="1 2" key="1">
    <citation type="journal article" date="2014" name="Int. J. Syst. Evol. Microbiol.">
        <title>Leptospira mayottensis sp. nov., a pathogenic species of the genus Leptospira isolated from humans.</title>
        <authorList>
            <person name="Bourhy P."/>
            <person name="Collet L."/>
            <person name="Brisse S."/>
            <person name="Picardeau M."/>
        </authorList>
    </citation>
    <scope>NUCLEOTIDE SEQUENCE [LARGE SCALE GENOMIC DNA]</scope>
    <source>
        <strain evidence="1 2">200901122</strain>
    </source>
</reference>
<organism evidence="1 2">
    <name type="scientific">Leptospira mayottensis 200901122</name>
    <dbReference type="NCBI Taxonomy" id="1193010"/>
    <lineage>
        <taxon>Bacteria</taxon>
        <taxon>Pseudomonadati</taxon>
        <taxon>Spirochaetota</taxon>
        <taxon>Spirochaetia</taxon>
        <taxon>Leptospirales</taxon>
        <taxon>Leptospiraceae</taxon>
        <taxon>Leptospira</taxon>
    </lineage>
</organism>
<evidence type="ECO:0000313" key="2">
    <source>
        <dbReference type="Proteomes" id="UP000001343"/>
    </source>
</evidence>
<accession>A0AA87MQZ8</accession>
<comment type="caution">
    <text evidence="1">The sequence shown here is derived from an EMBL/GenBank/DDBJ whole genome shotgun (WGS) entry which is preliminary data.</text>
</comment>